<evidence type="ECO:0000256" key="5">
    <source>
        <dbReference type="SAM" id="Phobius"/>
    </source>
</evidence>
<sequence length="202" mass="22655">MAHRFLETGSSRFQSSTLPQSMTFRAELFSSLVLLQLNSFLMGTFGRWSAYGAIELLAPSLYVDVARILFVVSVICTVNQLISIYSLWKELRCGVYWFRCCGVNGSDDLQVWRTSKWYMHQRASPKHVLPASCCVPGHAESCQASSLEGLDHSSIFSSTCYVPLRTDLLDVVNVAAWLAIAGSIIQLIPSFLSTWYARLIRK</sequence>
<evidence type="ECO:0000256" key="1">
    <source>
        <dbReference type="ARBA" id="ARBA00004141"/>
    </source>
</evidence>
<evidence type="ECO:0000256" key="4">
    <source>
        <dbReference type="ARBA" id="ARBA00023136"/>
    </source>
</evidence>
<evidence type="ECO:0000256" key="2">
    <source>
        <dbReference type="ARBA" id="ARBA00022692"/>
    </source>
</evidence>
<dbReference type="GO" id="GO:0016020">
    <property type="term" value="C:membrane"/>
    <property type="evidence" value="ECO:0007669"/>
    <property type="project" value="UniProtKB-SubCell"/>
</dbReference>
<proteinExistence type="predicted"/>
<evidence type="ECO:0000256" key="3">
    <source>
        <dbReference type="ARBA" id="ARBA00022989"/>
    </source>
</evidence>
<feature type="transmembrane region" description="Helical" evidence="5">
    <location>
        <begin position="174"/>
        <end position="197"/>
    </location>
</feature>
<keyword evidence="2 5" id="KW-0812">Transmembrane</keyword>
<dbReference type="AlphaFoldDB" id="A0A1I7W7L9"/>
<dbReference type="InterPro" id="IPR018499">
    <property type="entry name" value="Tetraspanin/Peripherin"/>
</dbReference>
<name>A0A1I7W7L9_HETBA</name>
<comment type="subcellular location">
    <subcellularLocation>
        <location evidence="1">Membrane</location>
        <topology evidence="1">Multi-pass membrane protein</topology>
    </subcellularLocation>
</comment>
<evidence type="ECO:0000313" key="7">
    <source>
        <dbReference type="WBParaSite" id="Hba_00613"/>
    </source>
</evidence>
<organism evidence="6 7">
    <name type="scientific">Heterorhabditis bacteriophora</name>
    <name type="common">Entomopathogenic nematode worm</name>
    <dbReference type="NCBI Taxonomy" id="37862"/>
    <lineage>
        <taxon>Eukaryota</taxon>
        <taxon>Metazoa</taxon>
        <taxon>Ecdysozoa</taxon>
        <taxon>Nematoda</taxon>
        <taxon>Chromadorea</taxon>
        <taxon>Rhabditida</taxon>
        <taxon>Rhabditina</taxon>
        <taxon>Rhabditomorpha</taxon>
        <taxon>Strongyloidea</taxon>
        <taxon>Heterorhabditidae</taxon>
        <taxon>Heterorhabditis</taxon>
    </lineage>
</organism>
<keyword evidence="4 5" id="KW-0472">Membrane</keyword>
<evidence type="ECO:0000313" key="6">
    <source>
        <dbReference type="Proteomes" id="UP000095283"/>
    </source>
</evidence>
<accession>A0A1I7W7L9</accession>
<dbReference type="Pfam" id="PF00335">
    <property type="entry name" value="Tetraspanin"/>
    <property type="match status" value="1"/>
</dbReference>
<dbReference type="Proteomes" id="UP000095283">
    <property type="component" value="Unplaced"/>
</dbReference>
<keyword evidence="3 5" id="KW-1133">Transmembrane helix</keyword>
<feature type="transmembrane region" description="Helical" evidence="5">
    <location>
        <begin position="28"/>
        <end position="48"/>
    </location>
</feature>
<dbReference type="WBParaSite" id="Hba_00613">
    <property type="protein sequence ID" value="Hba_00613"/>
    <property type="gene ID" value="Hba_00613"/>
</dbReference>
<feature type="transmembrane region" description="Helical" evidence="5">
    <location>
        <begin position="68"/>
        <end position="88"/>
    </location>
</feature>
<reference evidence="7" key="1">
    <citation type="submission" date="2016-11" db="UniProtKB">
        <authorList>
            <consortium name="WormBaseParasite"/>
        </authorList>
    </citation>
    <scope>IDENTIFICATION</scope>
</reference>
<keyword evidence="6" id="KW-1185">Reference proteome</keyword>
<protein>
    <submittedName>
        <fullName evidence="7">ABC transmembrane type-1 domain-containing protein</fullName>
    </submittedName>
</protein>